<evidence type="ECO:0000256" key="7">
    <source>
        <dbReference type="ARBA" id="ARBA00023004"/>
    </source>
</evidence>
<dbReference type="AlphaFoldDB" id="A0A6J6UDM6"/>
<dbReference type="InterPro" id="IPR003593">
    <property type="entry name" value="AAA+_ATPase"/>
</dbReference>
<keyword evidence="7" id="KW-0408">Iron</keyword>
<evidence type="ECO:0000256" key="8">
    <source>
        <dbReference type="ARBA" id="ARBA00023065"/>
    </source>
</evidence>
<gene>
    <name evidence="12" type="ORF">UFOPK2806_01403</name>
    <name evidence="13" type="ORF">UFOPK4306_02672</name>
</gene>
<evidence type="ECO:0000256" key="2">
    <source>
        <dbReference type="ARBA" id="ARBA00022475"/>
    </source>
</evidence>
<dbReference type="SMART" id="SM00382">
    <property type="entry name" value="AAA"/>
    <property type="match status" value="1"/>
</dbReference>
<dbReference type="InterPro" id="IPR027417">
    <property type="entry name" value="P-loop_NTPase"/>
</dbReference>
<keyword evidence="6" id="KW-0067">ATP-binding</keyword>
<protein>
    <submittedName>
        <fullName evidence="12">Unannotated protein</fullName>
    </submittedName>
</protein>
<dbReference type="Gene3D" id="3.40.50.300">
    <property type="entry name" value="P-loop containing nucleotide triphosphate hydrolases"/>
    <property type="match status" value="1"/>
</dbReference>
<keyword evidence="8" id="KW-0406">Ion transport</keyword>
<proteinExistence type="predicted"/>
<dbReference type="PROSITE" id="PS00211">
    <property type="entry name" value="ABC_TRANSPORTER_1"/>
    <property type="match status" value="1"/>
</dbReference>
<keyword evidence="2" id="KW-1003">Cell membrane</keyword>
<feature type="domain" description="ABC transporter" evidence="10">
    <location>
        <begin position="1"/>
        <end position="241"/>
    </location>
</feature>
<dbReference type="GO" id="GO:0015408">
    <property type="term" value="F:ABC-type ferric iron transporter activity"/>
    <property type="evidence" value="ECO:0007669"/>
    <property type="project" value="InterPro"/>
</dbReference>
<accession>A0A6J6UDM6</accession>
<dbReference type="CDD" id="cd03259">
    <property type="entry name" value="ABC_Carb_Solutes_like"/>
    <property type="match status" value="1"/>
</dbReference>
<keyword evidence="9" id="KW-0472">Membrane</keyword>
<dbReference type="PANTHER" id="PTHR42781:SF4">
    <property type="entry name" value="SPERMIDINE_PUTRESCINE IMPORT ATP-BINDING PROTEIN POTA"/>
    <property type="match status" value="1"/>
</dbReference>
<keyword evidence="5" id="KW-0547">Nucleotide-binding</keyword>
<dbReference type="Pfam" id="PF03459">
    <property type="entry name" value="TOBE"/>
    <property type="match status" value="1"/>
</dbReference>
<organism evidence="12">
    <name type="scientific">freshwater metagenome</name>
    <dbReference type="NCBI Taxonomy" id="449393"/>
    <lineage>
        <taxon>unclassified sequences</taxon>
        <taxon>metagenomes</taxon>
        <taxon>ecological metagenomes</taxon>
    </lineage>
</organism>
<dbReference type="GO" id="GO:0015689">
    <property type="term" value="P:molybdate ion transport"/>
    <property type="evidence" value="ECO:0007669"/>
    <property type="project" value="InterPro"/>
</dbReference>
<evidence type="ECO:0000313" key="12">
    <source>
        <dbReference type="EMBL" id="CAB4757198.1"/>
    </source>
</evidence>
<dbReference type="GO" id="GO:0016020">
    <property type="term" value="C:membrane"/>
    <property type="evidence" value="ECO:0007669"/>
    <property type="project" value="InterPro"/>
</dbReference>
<dbReference type="SUPFAM" id="SSF52540">
    <property type="entry name" value="P-loop containing nucleoside triphosphate hydrolases"/>
    <property type="match status" value="1"/>
</dbReference>
<dbReference type="GO" id="GO:0016887">
    <property type="term" value="F:ATP hydrolysis activity"/>
    <property type="evidence" value="ECO:0007669"/>
    <property type="project" value="InterPro"/>
</dbReference>
<dbReference type="InterPro" id="IPR004606">
    <property type="entry name" value="Mop_domain"/>
</dbReference>
<keyword evidence="1" id="KW-0813">Transport</keyword>
<dbReference type="SUPFAM" id="SSF50331">
    <property type="entry name" value="MOP-like"/>
    <property type="match status" value="1"/>
</dbReference>
<evidence type="ECO:0000256" key="3">
    <source>
        <dbReference type="ARBA" id="ARBA00022496"/>
    </source>
</evidence>
<dbReference type="InterPro" id="IPR005116">
    <property type="entry name" value="Transp-assoc_OB_typ1"/>
</dbReference>
<reference evidence="12" key="1">
    <citation type="submission" date="2020-05" db="EMBL/GenBank/DDBJ databases">
        <authorList>
            <person name="Chiriac C."/>
            <person name="Salcher M."/>
            <person name="Ghai R."/>
            <person name="Kavagutti S V."/>
        </authorList>
    </citation>
    <scope>NUCLEOTIDE SEQUENCE</scope>
</reference>
<dbReference type="Pfam" id="PF00005">
    <property type="entry name" value="ABC_tran"/>
    <property type="match status" value="1"/>
</dbReference>
<dbReference type="InterPro" id="IPR015853">
    <property type="entry name" value="ABC_transpr_FbpC"/>
</dbReference>
<dbReference type="Gene3D" id="2.40.50.100">
    <property type="match status" value="1"/>
</dbReference>
<keyword evidence="3" id="KW-0410">Iron transport</keyword>
<evidence type="ECO:0000256" key="6">
    <source>
        <dbReference type="ARBA" id="ARBA00022840"/>
    </source>
</evidence>
<evidence type="ECO:0000256" key="5">
    <source>
        <dbReference type="ARBA" id="ARBA00022741"/>
    </source>
</evidence>
<evidence type="ECO:0000256" key="9">
    <source>
        <dbReference type="ARBA" id="ARBA00023136"/>
    </source>
</evidence>
<dbReference type="InterPro" id="IPR050093">
    <property type="entry name" value="ABC_SmlMolc_Importer"/>
</dbReference>
<sequence>MRLLVDAQVTRGSFALDVSFAVEAGETVALLGPNGAGKSTVLRVLAGLLALDGGRIEVVGEGGGVTLWDEPASDTFVPPERRGIGVVFQDYALFPNLSVLENVAFGLRARGIRASSARATALGLLDRVGLGERAHNRPDQLSGGQAQRVALARALAVEPSVLLLDEPLAALDALTRAEVRSDLRRQLAAFPGVRLIVTHDPVDAYALADRVVVLEQGSVAQTGTLDEVTMHPRSRYVADLVGLNLLAGEMRAGVLHLPNGTQVVAADSALSGPAFVAVTPQSVALHRREPEGSARNVWSGTVTDLDRRADRVRVRVTGTVPLVAEITPAALIALDLAVGQTVWISVKATEIIGYPA</sequence>
<evidence type="ECO:0000256" key="4">
    <source>
        <dbReference type="ARBA" id="ARBA00022505"/>
    </source>
</evidence>
<dbReference type="InterPro" id="IPR008995">
    <property type="entry name" value="Mo/tungstate-bd_C_term_dom"/>
</dbReference>
<evidence type="ECO:0000256" key="1">
    <source>
        <dbReference type="ARBA" id="ARBA00022448"/>
    </source>
</evidence>
<dbReference type="PROSITE" id="PS51866">
    <property type="entry name" value="MOP"/>
    <property type="match status" value="1"/>
</dbReference>
<dbReference type="InterPro" id="IPR003439">
    <property type="entry name" value="ABC_transporter-like_ATP-bd"/>
</dbReference>
<evidence type="ECO:0000313" key="13">
    <source>
        <dbReference type="EMBL" id="CAB5069081.1"/>
    </source>
</evidence>
<dbReference type="EMBL" id="CAFBQP010000194">
    <property type="protein sequence ID" value="CAB5069081.1"/>
    <property type="molecule type" value="Genomic_DNA"/>
</dbReference>
<dbReference type="PANTHER" id="PTHR42781">
    <property type="entry name" value="SPERMIDINE/PUTRESCINE IMPORT ATP-BINDING PROTEIN POTA"/>
    <property type="match status" value="1"/>
</dbReference>
<dbReference type="InterPro" id="IPR017871">
    <property type="entry name" value="ABC_transporter-like_CS"/>
</dbReference>
<name>A0A6J6UDM6_9ZZZZ</name>
<evidence type="ECO:0000259" key="11">
    <source>
        <dbReference type="PROSITE" id="PS51866"/>
    </source>
</evidence>
<dbReference type="PROSITE" id="PS50893">
    <property type="entry name" value="ABC_TRANSPORTER_2"/>
    <property type="match status" value="1"/>
</dbReference>
<evidence type="ECO:0000259" key="10">
    <source>
        <dbReference type="PROSITE" id="PS50893"/>
    </source>
</evidence>
<dbReference type="EMBL" id="CAEZYY010000017">
    <property type="protein sequence ID" value="CAB4757198.1"/>
    <property type="molecule type" value="Genomic_DNA"/>
</dbReference>
<feature type="domain" description="Mop" evidence="11">
    <location>
        <begin position="291"/>
        <end position="355"/>
    </location>
</feature>
<dbReference type="GO" id="GO:0005524">
    <property type="term" value="F:ATP binding"/>
    <property type="evidence" value="ECO:0007669"/>
    <property type="project" value="UniProtKB-KW"/>
</dbReference>
<keyword evidence="4" id="KW-0500">Molybdenum</keyword>